<feature type="compositionally biased region" description="Low complexity" evidence="1">
    <location>
        <begin position="90"/>
        <end position="108"/>
    </location>
</feature>
<reference evidence="2" key="1">
    <citation type="journal article" date="2020" name="Nature">
        <title>Giant virus diversity and host interactions through global metagenomics.</title>
        <authorList>
            <person name="Schulz F."/>
            <person name="Roux S."/>
            <person name="Paez-Espino D."/>
            <person name="Jungbluth S."/>
            <person name="Walsh D.A."/>
            <person name="Denef V.J."/>
            <person name="McMahon K.D."/>
            <person name="Konstantinidis K.T."/>
            <person name="Eloe-Fadrosh E.A."/>
            <person name="Kyrpides N.C."/>
            <person name="Woyke T."/>
        </authorList>
    </citation>
    <scope>NUCLEOTIDE SEQUENCE</scope>
    <source>
        <strain evidence="2">GVMAG-S-1101165-84</strain>
    </source>
</reference>
<sequence>MNNSSSTASLSSIQTVNSTITNSLLLSPSKSELSFQELSSSTPDGSRESNLVLMPGDSAFPLPSEAKPSELRSRVSLSALQNQLLQLQGAQEKLQQQQEQEQQKQQTQPILRQLQSRILNVSSADASLFKQALQEFHETTRYWGWGTSG</sequence>
<dbReference type="AlphaFoldDB" id="A0A6C0JZ73"/>
<protein>
    <submittedName>
        <fullName evidence="2">Uncharacterized protein</fullName>
    </submittedName>
</protein>
<accession>A0A6C0JZ73</accession>
<feature type="region of interest" description="Disordered" evidence="1">
    <location>
        <begin position="32"/>
        <end position="67"/>
    </location>
</feature>
<dbReference type="EMBL" id="MN740778">
    <property type="protein sequence ID" value="QHU11075.1"/>
    <property type="molecule type" value="Genomic_DNA"/>
</dbReference>
<evidence type="ECO:0000256" key="1">
    <source>
        <dbReference type="SAM" id="MobiDB-lite"/>
    </source>
</evidence>
<proteinExistence type="predicted"/>
<evidence type="ECO:0000313" key="2">
    <source>
        <dbReference type="EMBL" id="QHU11075.1"/>
    </source>
</evidence>
<organism evidence="2">
    <name type="scientific">viral metagenome</name>
    <dbReference type="NCBI Taxonomy" id="1070528"/>
    <lineage>
        <taxon>unclassified sequences</taxon>
        <taxon>metagenomes</taxon>
        <taxon>organismal metagenomes</taxon>
    </lineage>
</organism>
<name>A0A6C0JZ73_9ZZZZ</name>
<feature type="region of interest" description="Disordered" evidence="1">
    <location>
        <begin position="90"/>
        <end position="109"/>
    </location>
</feature>